<comment type="catalytic activity">
    <reaction evidence="5 7">
        <text>AMP + ATP = 2 ADP</text>
        <dbReference type="Rhea" id="RHEA:12973"/>
        <dbReference type="ChEBI" id="CHEBI:30616"/>
        <dbReference type="ChEBI" id="CHEBI:456215"/>
        <dbReference type="ChEBI" id="CHEBI:456216"/>
        <dbReference type="EC" id="2.7.4.3"/>
    </reaction>
</comment>
<proteinExistence type="inferred from homology"/>
<evidence type="ECO:0000256" key="4">
    <source>
        <dbReference type="ARBA" id="ARBA00022777"/>
    </source>
</evidence>
<dbReference type="Gene3D" id="3.40.50.300">
    <property type="entry name" value="P-loop containing nucleotide triphosphate hydrolases"/>
    <property type="match status" value="1"/>
</dbReference>
<feature type="binding site" evidence="5">
    <location>
        <position position="38"/>
    </location>
    <ligand>
        <name>AMP</name>
        <dbReference type="ChEBI" id="CHEBI:456215"/>
    </ligand>
</feature>
<dbReference type="GO" id="GO:0044209">
    <property type="term" value="P:AMP salvage"/>
    <property type="evidence" value="ECO:0007669"/>
    <property type="project" value="UniProtKB-UniRule"/>
</dbReference>
<evidence type="ECO:0000256" key="2">
    <source>
        <dbReference type="ARBA" id="ARBA00022727"/>
    </source>
</evidence>
<keyword evidence="5" id="KW-0963">Cytoplasm</keyword>
<feature type="binding site" evidence="5">
    <location>
        <begin position="59"/>
        <end position="61"/>
    </location>
    <ligand>
        <name>AMP</name>
        <dbReference type="ChEBI" id="CHEBI:456215"/>
    </ligand>
</feature>
<evidence type="ECO:0000256" key="1">
    <source>
        <dbReference type="ARBA" id="ARBA00022679"/>
    </source>
</evidence>
<comment type="function">
    <text evidence="5">Catalyzes the reversible transfer of the terminal phosphate group between ATP and AMP. Plays an important role in cellular energy homeostasis and in adenine nucleotide metabolism.</text>
</comment>
<evidence type="ECO:0000313" key="8">
    <source>
        <dbReference type="EMBL" id="QJE96031.1"/>
    </source>
</evidence>
<dbReference type="InterPro" id="IPR027417">
    <property type="entry name" value="P-loop_NTPase"/>
</dbReference>
<protein>
    <recommendedName>
        <fullName evidence="5 7">Adenylate kinase</fullName>
        <shortName evidence="5">AK</shortName>
        <ecNumber evidence="5 7">2.7.4.3</ecNumber>
    </recommendedName>
    <alternativeName>
        <fullName evidence="5">ATP-AMP transphosphorylase</fullName>
    </alternativeName>
    <alternativeName>
        <fullName evidence="5">ATP:AMP phosphotransferase</fullName>
    </alternativeName>
    <alternativeName>
        <fullName evidence="5">Adenylate monophosphate kinase</fullName>
    </alternativeName>
</protein>
<keyword evidence="4 5" id="KW-0418">Kinase</keyword>
<feature type="binding site" evidence="5">
    <location>
        <position position="92"/>
    </location>
    <ligand>
        <name>AMP</name>
        <dbReference type="ChEBI" id="CHEBI:456215"/>
    </ligand>
</feature>
<dbReference type="HAMAP" id="MF_00235">
    <property type="entry name" value="Adenylate_kinase_Adk"/>
    <property type="match status" value="1"/>
</dbReference>
<dbReference type="GO" id="GO:0005737">
    <property type="term" value="C:cytoplasm"/>
    <property type="evidence" value="ECO:0007669"/>
    <property type="project" value="UniProtKB-SubCell"/>
</dbReference>
<feature type="binding site" evidence="5">
    <location>
        <position position="33"/>
    </location>
    <ligand>
        <name>AMP</name>
        <dbReference type="ChEBI" id="CHEBI:456215"/>
    </ligand>
</feature>
<dbReference type="RefSeq" id="WP_169454352.1">
    <property type="nucleotide sequence ID" value="NZ_CP051774.1"/>
</dbReference>
<keyword evidence="1 5" id="KW-0808">Transferase</keyword>
<reference evidence="8 9" key="1">
    <citation type="submission" date="2020-04" db="EMBL/GenBank/DDBJ databases">
        <title>Luteolibacter sp. G-1-1-1 isolated from soil.</title>
        <authorList>
            <person name="Dahal R.H."/>
        </authorList>
    </citation>
    <scope>NUCLEOTIDE SEQUENCE [LARGE SCALE GENOMIC DNA]</scope>
    <source>
        <strain evidence="8 9">G-1-1-1</strain>
    </source>
</reference>
<name>A0A858RHH5_9BACT</name>
<gene>
    <name evidence="5" type="primary">adk</name>
    <name evidence="8" type="ORF">HHL09_09625</name>
</gene>
<dbReference type="CDD" id="cd01428">
    <property type="entry name" value="ADK"/>
    <property type="match status" value="1"/>
</dbReference>
<dbReference type="InterPro" id="IPR006259">
    <property type="entry name" value="Adenyl_kin_sub"/>
</dbReference>
<comment type="subunit">
    <text evidence="5 7">Monomer.</text>
</comment>
<dbReference type="KEGG" id="luo:HHL09_09625"/>
<evidence type="ECO:0000256" key="6">
    <source>
        <dbReference type="RuleBase" id="RU003330"/>
    </source>
</evidence>
<feature type="binding site" evidence="5">
    <location>
        <position position="158"/>
    </location>
    <ligand>
        <name>AMP</name>
        <dbReference type="ChEBI" id="CHEBI:456215"/>
    </ligand>
</feature>
<dbReference type="PROSITE" id="PS00113">
    <property type="entry name" value="ADENYLATE_KINASE"/>
    <property type="match status" value="1"/>
</dbReference>
<comment type="subcellular location">
    <subcellularLocation>
        <location evidence="5 7">Cytoplasm</location>
    </subcellularLocation>
</comment>
<comment type="similarity">
    <text evidence="5 6">Belongs to the adenylate kinase family.</text>
</comment>
<evidence type="ECO:0000256" key="7">
    <source>
        <dbReference type="RuleBase" id="RU003331"/>
    </source>
</evidence>
<evidence type="ECO:0000256" key="3">
    <source>
        <dbReference type="ARBA" id="ARBA00022741"/>
    </source>
</evidence>
<accession>A0A858RHH5</accession>
<dbReference type="Pfam" id="PF00406">
    <property type="entry name" value="ADK"/>
    <property type="match status" value="1"/>
</dbReference>
<feature type="binding site" evidence="5">
    <location>
        <position position="197"/>
    </location>
    <ligand>
        <name>ATP</name>
        <dbReference type="ChEBI" id="CHEBI:30616"/>
    </ligand>
</feature>
<feature type="binding site" evidence="5">
    <location>
        <position position="127"/>
    </location>
    <ligand>
        <name>ATP</name>
        <dbReference type="ChEBI" id="CHEBI:30616"/>
    </ligand>
</feature>
<keyword evidence="3 5" id="KW-0547">Nucleotide-binding</keyword>
<comment type="caution">
    <text evidence="5">Lacks conserved residue(s) required for the propagation of feature annotation.</text>
</comment>
<evidence type="ECO:0000313" key="9">
    <source>
        <dbReference type="Proteomes" id="UP000501812"/>
    </source>
</evidence>
<dbReference type="PRINTS" id="PR00094">
    <property type="entry name" value="ADENYLTKNASE"/>
</dbReference>
<feature type="binding site" evidence="5">
    <location>
        <begin position="85"/>
        <end position="88"/>
    </location>
    <ligand>
        <name>AMP</name>
        <dbReference type="ChEBI" id="CHEBI:456215"/>
    </ligand>
</feature>
<keyword evidence="2 5" id="KW-0545">Nucleotide biosynthesis</keyword>
<dbReference type="EMBL" id="CP051774">
    <property type="protein sequence ID" value="QJE96031.1"/>
    <property type="molecule type" value="Genomic_DNA"/>
</dbReference>
<organism evidence="8 9">
    <name type="scientific">Luteolibacter luteus</name>
    <dbReference type="NCBI Taxonomy" id="2728835"/>
    <lineage>
        <taxon>Bacteria</taxon>
        <taxon>Pseudomonadati</taxon>
        <taxon>Verrucomicrobiota</taxon>
        <taxon>Verrucomicrobiia</taxon>
        <taxon>Verrucomicrobiales</taxon>
        <taxon>Verrucomicrobiaceae</taxon>
        <taxon>Luteolibacter</taxon>
    </lineage>
</organism>
<dbReference type="EC" id="2.7.4.3" evidence="5 7"/>
<comment type="domain">
    <text evidence="5">Consists of three domains, a large central CORE domain and two small peripheral domains, NMPbind and LID, which undergo movements during catalysis. The LID domain closes over the site of phosphoryl transfer upon ATP binding. Assembling and dissambling the active center during each catalytic cycle provides an effective means to prevent ATP hydrolysis.</text>
</comment>
<evidence type="ECO:0000256" key="5">
    <source>
        <dbReference type="HAMAP-Rule" id="MF_00235"/>
    </source>
</evidence>
<keyword evidence="5 7" id="KW-0067">ATP-binding</keyword>
<keyword evidence="9" id="KW-1185">Reference proteome</keyword>
<dbReference type="Proteomes" id="UP000501812">
    <property type="component" value="Chromosome"/>
</dbReference>
<comment type="pathway">
    <text evidence="5">Purine metabolism; AMP biosynthesis via salvage pathway; AMP from ADP: step 1/1.</text>
</comment>
<dbReference type="SUPFAM" id="SSF52540">
    <property type="entry name" value="P-loop containing nucleoside triphosphate hydrolases"/>
    <property type="match status" value="1"/>
</dbReference>
<dbReference type="AlphaFoldDB" id="A0A858RHH5"/>
<dbReference type="NCBIfam" id="TIGR01351">
    <property type="entry name" value="adk"/>
    <property type="match status" value="1"/>
</dbReference>
<dbReference type="PANTHER" id="PTHR23359">
    <property type="entry name" value="NUCLEOTIDE KINASE"/>
    <property type="match status" value="1"/>
</dbReference>
<dbReference type="GO" id="GO:0005524">
    <property type="term" value="F:ATP binding"/>
    <property type="evidence" value="ECO:0007669"/>
    <property type="project" value="UniProtKB-UniRule"/>
</dbReference>
<dbReference type="InterPro" id="IPR033690">
    <property type="entry name" value="Adenylat_kinase_CS"/>
</dbReference>
<dbReference type="InterPro" id="IPR000850">
    <property type="entry name" value="Adenylat/UMP-CMP_kin"/>
</dbReference>
<feature type="binding site" evidence="5">
    <location>
        <position position="169"/>
    </location>
    <ligand>
        <name>AMP</name>
        <dbReference type="ChEBI" id="CHEBI:456215"/>
    </ligand>
</feature>
<feature type="region of interest" description="NMP" evidence="5">
    <location>
        <begin position="32"/>
        <end position="61"/>
    </location>
</feature>
<feature type="binding site" evidence="5">
    <location>
        <begin position="12"/>
        <end position="17"/>
    </location>
    <ligand>
        <name>ATP</name>
        <dbReference type="ChEBI" id="CHEBI:30616"/>
    </ligand>
</feature>
<dbReference type="GO" id="GO:0004017">
    <property type="term" value="F:AMP kinase activity"/>
    <property type="evidence" value="ECO:0007669"/>
    <property type="project" value="UniProtKB-UniRule"/>
</dbReference>
<dbReference type="UniPathway" id="UPA00588">
    <property type="reaction ID" value="UER00649"/>
</dbReference>
<sequence>MPQRFVLLGPPASGKGTQGRRLAEDLGLAYLSTGALLRSAVEEKSELGRKAEPILARGEYLPDELMNPLLGEWLARHSGGWVLDGYPRSVDQVDFLANWLEEKGQQLSAAILLEVPFDELLVRLSNRLECPECRWSGRRQDLNGAGRCPECGGVVAPRADDTPANFRSRFAEYEEHTLPVVARYEREGLLRRFDATHSPDEVAKRFLELVSQLKAHGQAA</sequence>